<keyword evidence="1" id="KW-0472">Membrane</keyword>
<dbReference type="AlphaFoldDB" id="A0A516SBN5"/>
<feature type="transmembrane region" description="Helical" evidence="1">
    <location>
        <begin position="315"/>
        <end position="334"/>
    </location>
</feature>
<evidence type="ECO:0000313" key="2">
    <source>
        <dbReference type="EMBL" id="QDQ25553.1"/>
    </source>
</evidence>
<dbReference type="Proteomes" id="UP000317550">
    <property type="component" value="Chromosome"/>
</dbReference>
<keyword evidence="1" id="KW-0812">Transmembrane</keyword>
<dbReference type="KEGG" id="cari:FNU76_03850"/>
<dbReference type="EMBL" id="CP041730">
    <property type="protein sequence ID" value="QDQ25553.1"/>
    <property type="molecule type" value="Genomic_DNA"/>
</dbReference>
<keyword evidence="3" id="KW-1185">Reference proteome</keyword>
<protein>
    <submittedName>
        <fullName evidence="2">DUF2569 domain-containing protein</fullName>
    </submittedName>
</protein>
<name>A0A516SBN5_9NEIS</name>
<dbReference type="OrthoDB" id="8595007at2"/>
<feature type="transmembrane region" description="Helical" evidence="1">
    <location>
        <begin position="399"/>
        <end position="421"/>
    </location>
</feature>
<organism evidence="2 3">
    <name type="scientific">Chitinimonas arctica</name>
    <dbReference type="NCBI Taxonomy" id="2594795"/>
    <lineage>
        <taxon>Bacteria</taxon>
        <taxon>Pseudomonadati</taxon>
        <taxon>Pseudomonadota</taxon>
        <taxon>Betaproteobacteria</taxon>
        <taxon>Neisseriales</taxon>
        <taxon>Chitinibacteraceae</taxon>
        <taxon>Chitinimonas</taxon>
    </lineage>
</organism>
<sequence>MDPTRATQHGNLASFYQPDFGLALLLEPGSRDLLPMHPRGELPHQRTITSVFDAKAGPDQPVGYTVKTQVQGGGAEKLRNELASQNRDELQKNYLNFYARFYPGITVAAPLTVEDDKQANLVTVTEHYRIADFWTRNKQAGRREAQIYTPDIREYLRKPDQLIRNAPLAWAFPIDIEQISRVELPVGWKLEAENHVVEDPAFEYRQTVNVQGTLVSIYDRFRSRTDHIMPADMARVSAKLEVAFDWLGYSLYTNEQGKQVEREAPAPAGGKVHFNWTIALLGLMLTGVWIALAIMLYRYDPPAKPGQATGPGEKIGGWLVLVAIGVSFNPFRALKELFEMLPVYSLDSWAAITSLDGAAYHPLWAPTLLFALAAQLAQVVFTVLTAVLFFQKRRLLPRVYIGLGVGSLLSALICVIGLSAIPGAENDAKEWARALPIVTMQILVWGAYFLRSKRVARTFVHINETAATRRRPGTPLPESAGSDA</sequence>
<evidence type="ECO:0000256" key="1">
    <source>
        <dbReference type="SAM" id="Phobius"/>
    </source>
</evidence>
<reference evidence="3" key="1">
    <citation type="submission" date="2019-07" db="EMBL/GenBank/DDBJ databases">
        <title>Chitinimonas sp. nov., isolated from Ny-Alesund, arctica soil.</title>
        <authorList>
            <person name="Xu Q."/>
            <person name="Peng F."/>
        </authorList>
    </citation>
    <scope>NUCLEOTIDE SEQUENCE [LARGE SCALE GENOMIC DNA]</scope>
    <source>
        <strain evidence="3">R3-44</strain>
    </source>
</reference>
<feature type="transmembrane region" description="Helical" evidence="1">
    <location>
        <begin position="363"/>
        <end position="390"/>
    </location>
</feature>
<evidence type="ECO:0000313" key="3">
    <source>
        <dbReference type="Proteomes" id="UP000317550"/>
    </source>
</evidence>
<gene>
    <name evidence="2" type="ORF">FNU76_03850</name>
</gene>
<feature type="transmembrane region" description="Helical" evidence="1">
    <location>
        <begin position="433"/>
        <end position="450"/>
    </location>
</feature>
<keyword evidence="1" id="KW-1133">Transmembrane helix</keyword>
<dbReference type="InterPro" id="IPR019690">
    <property type="entry name" value="DUF2569"/>
</dbReference>
<accession>A0A516SBN5</accession>
<proteinExistence type="predicted"/>
<dbReference type="Pfam" id="PF10754">
    <property type="entry name" value="DUF2569"/>
    <property type="match status" value="1"/>
</dbReference>
<feature type="transmembrane region" description="Helical" evidence="1">
    <location>
        <begin position="274"/>
        <end position="294"/>
    </location>
</feature>